<accession>A0AAD5XNJ2</accession>
<keyword evidence="7" id="KW-0436">Ligase</keyword>
<sequence length="407" mass="44184">MAARQFFHGPQVPANGGRQPELALEFHMSFGAGRFRDPDTRFFLHIFNRSANDFVSDANLRRTFKIHVNNLLLEHCPSGSELQQFVDLTSQFKHLPEKSNVRVHISGPLYFWADGIASVMCMSMRPMSEAVTRLYEQTLRINGIQLPPPLVPLPAGYKPFETVHFQTLEDARQLFAERIVDKLPPTTLAGAKGGRGGQDDDDIEMGNQIVSFQCPLSLMRIRNPTKSVKCVHKQCFDAEDLIIEPTFSRLLTKYPDADRCVILPSGEDQAIEEHQQQQAAAAVKSDLDGTDGSSLQPNGSGGGGGANGIKRKHSEMLLSDVIELSDDDEFDELPCIGSIDEVAASLSGWAESVGSGGGVSSSGSVAALDSQASRRINNTGSTSSNSQTGLGSSPRPPWDGTVITLDD</sequence>
<dbReference type="InterPro" id="IPR004181">
    <property type="entry name" value="Znf_MIZ"/>
</dbReference>
<evidence type="ECO:0000256" key="1">
    <source>
        <dbReference type="ARBA" id="ARBA00022723"/>
    </source>
</evidence>
<dbReference type="PANTHER" id="PTHR10782">
    <property type="entry name" value="ZINC FINGER MIZ DOMAIN-CONTAINING PROTEIN"/>
    <property type="match status" value="1"/>
</dbReference>
<dbReference type="InterPro" id="IPR013083">
    <property type="entry name" value="Znf_RING/FYVE/PHD"/>
</dbReference>
<organism evidence="7 8">
    <name type="scientific">Geranomyces variabilis</name>
    <dbReference type="NCBI Taxonomy" id="109894"/>
    <lineage>
        <taxon>Eukaryota</taxon>
        <taxon>Fungi</taxon>
        <taxon>Fungi incertae sedis</taxon>
        <taxon>Chytridiomycota</taxon>
        <taxon>Chytridiomycota incertae sedis</taxon>
        <taxon>Chytridiomycetes</taxon>
        <taxon>Spizellomycetales</taxon>
        <taxon>Powellomycetaceae</taxon>
        <taxon>Geranomyces</taxon>
    </lineage>
</organism>
<dbReference type="GO" id="GO:0008270">
    <property type="term" value="F:zinc ion binding"/>
    <property type="evidence" value="ECO:0007669"/>
    <property type="project" value="UniProtKB-KW"/>
</dbReference>
<evidence type="ECO:0000313" key="7">
    <source>
        <dbReference type="EMBL" id="KAJ3175337.1"/>
    </source>
</evidence>
<dbReference type="Proteomes" id="UP001212152">
    <property type="component" value="Unassembled WGS sequence"/>
</dbReference>
<dbReference type="Pfam" id="PF02891">
    <property type="entry name" value="zf-MIZ"/>
    <property type="match status" value="1"/>
</dbReference>
<dbReference type="Gene3D" id="3.30.40.10">
    <property type="entry name" value="Zinc/RING finger domain, C3HC4 (zinc finger)"/>
    <property type="match status" value="1"/>
</dbReference>
<dbReference type="GO" id="GO:0061665">
    <property type="term" value="F:SUMO ligase activity"/>
    <property type="evidence" value="ECO:0007669"/>
    <property type="project" value="TreeGrafter"/>
</dbReference>
<evidence type="ECO:0000256" key="3">
    <source>
        <dbReference type="ARBA" id="ARBA00022833"/>
    </source>
</evidence>
<evidence type="ECO:0000259" key="6">
    <source>
        <dbReference type="PROSITE" id="PS51044"/>
    </source>
</evidence>
<dbReference type="EMBL" id="JADGJQ010000053">
    <property type="protein sequence ID" value="KAJ3175337.1"/>
    <property type="molecule type" value="Genomic_DNA"/>
</dbReference>
<keyword evidence="3" id="KW-0862">Zinc</keyword>
<dbReference type="AlphaFoldDB" id="A0AAD5XNJ2"/>
<proteinExistence type="predicted"/>
<dbReference type="GO" id="GO:0016925">
    <property type="term" value="P:protein sumoylation"/>
    <property type="evidence" value="ECO:0007669"/>
    <property type="project" value="TreeGrafter"/>
</dbReference>
<evidence type="ECO:0000256" key="5">
    <source>
        <dbReference type="SAM" id="MobiDB-lite"/>
    </source>
</evidence>
<dbReference type="PANTHER" id="PTHR10782:SF4">
    <property type="entry name" value="TONALLI, ISOFORM E"/>
    <property type="match status" value="1"/>
</dbReference>
<feature type="compositionally biased region" description="Low complexity" evidence="5">
    <location>
        <begin position="377"/>
        <end position="393"/>
    </location>
</feature>
<dbReference type="GO" id="GO:0000785">
    <property type="term" value="C:chromatin"/>
    <property type="evidence" value="ECO:0007669"/>
    <property type="project" value="TreeGrafter"/>
</dbReference>
<protein>
    <submittedName>
        <fullName evidence="7">SUMO ligase siz1</fullName>
    </submittedName>
</protein>
<keyword evidence="8" id="KW-1185">Reference proteome</keyword>
<name>A0AAD5XNJ2_9FUNG</name>
<feature type="domain" description="SP-RING-type" evidence="6">
    <location>
        <begin position="199"/>
        <end position="289"/>
    </location>
</feature>
<keyword evidence="1" id="KW-0479">Metal-binding</keyword>
<feature type="region of interest" description="Disordered" evidence="5">
    <location>
        <begin position="350"/>
        <end position="407"/>
    </location>
</feature>
<feature type="region of interest" description="Disordered" evidence="5">
    <location>
        <begin position="280"/>
        <end position="308"/>
    </location>
</feature>
<dbReference type="GO" id="GO:0016874">
    <property type="term" value="F:ligase activity"/>
    <property type="evidence" value="ECO:0007669"/>
    <property type="project" value="UniProtKB-KW"/>
</dbReference>
<dbReference type="PROSITE" id="PS51044">
    <property type="entry name" value="ZF_SP_RING"/>
    <property type="match status" value="1"/>
</dbReference>
<evidence type="ECO:0000256" key="4">
    <source>
        <dbReference type="PROSITE-ProRule" id="PRU00452"/>
    </source>
</evidence>
<comment type="caution">
    <text evidence="7">The sequence shown here is derived from an EMBL/GenBank/DDBJ whole genome shotgun (WGS) entry which is preliminary data.</text>
</comment>
<reference evidence="7" key="1">
    <citation type="submission" date="2020-05" db="EMBL/GenBank/DDBJ databases">
        <title>Phylogenomic resolution of chytrid fungi.</title>
        <authorList>
            <person name="Stajich J.E."/>
            <person name="Amses K."/>
            <person name="Simmons R."/>
            <person name="Seto K."/>
            <person name="Myers J."/>
            <person name="Bonds A."/>
            <person name="Quandt C.A."/>
            <person name="Barry K."/>
            <person name="Liu P."/>
            <person name="Grigoriev I."/>
            <person name="Longcore J.E."/>
            <person name="James T.Y."/>
        </authorList>
    </citation>
    <scope>NUCLEOTIDE SEQUENCE</scope>
    <source>
        <strain evidence="7">JEL0379</strain>
    </source>
</reference>
<gene>
    <name evidence="7" type="primary">SIZ1</name>
    <name evidence="7" type="ORF">HDU87_006287</name>
</gene>
<evidence type="ECO:0000256" key="2">
    <source>
        <dbReference type="ARBA" id="ARBA00022771"/>
    </source>
</evidence>
<keyword evidence="2 4" id="KW-0863">Zinc-finger</keyword>
<evidence type="ECO:0000313" key="8">
    <source>
        <dbReference type="Proteomes" id="UP001212152"/>
    </source>
</evidence>